<dbReference type="EMBL" id="FR854090">
    <property type="protein sequence ID" value="CCA88089.1"/>
    <property type="molecule type" value="Genomic_DNA"/>
</dbReference>
<feature type="signal peptide" evidence="1">
    <location>
        <begin position="1"/>
        <end position="24"/>
    </location>
</feature>
<evidence type="ECO:0000313" key="2">
    <source>
        <dbReference type="EMBL" id="CCA88089.1"/>
    </source>
</evidence>
<dbReference type="InterPro" id="IPR014710">
    <property type="entry name" value="RmlC-like_jellyroll"/>
</dbReference>
<protein>
    <recommendedName>
        <fullName evidence="3">Cupin 2 conserved barrel domain-containing protein</fullName>
    </recommendedName>
</protein>
<gene>
    <name evidence="2" type="ORF">RALSY_mp10629</name>
</gene>
<evidence type="ECO:0000256" key="1">
    <source>
        <dbReference type="SAM" id="SignalP"/>
    </source>
</evidence>
<dbReference type="InterPro" id="IPR011051">
    <property type="entry name" value="RmlC_Cupin_sf"/>
</dbReference>
<evidence type="ECO:0008006" key="3">
    <source>
        <dbReference type="Google" id="ProtNLM"/>
    </source>
</evidence>
<dbReference type="InterPro" id="IPR006311">
    <property type="entry name" value="TAT_signal"/>
</dbReference>
<proteinExistence type="predicted"/>
<organism evidence="2">
    <name type="scientific">Ralstonia syzygii R24</name>
    <dbReference type="NCBI Taxonomy" id="907261"/>
    <lineage>
        <taxon>Bacteria</taxon>
        <taxon>Pseudomonadati</taxon>
        <taxon>Pseudomonadota</taxon>
        <taxon>Betaproteobacteria</taxon>
        <taxon>Burkholderiales</taxon>
        <taxon>Burkholderiaceae</taxon>
        <taxon>Ralstonia</taxon>
        <taxon>Ralstonia solanacearum species complex</taxon>
    </lineage>
</organism>
<accession>G3A9W2</accession>
<feature type="chain" id="PRO_5003442114" description="Cupin 2 conserved barrel domain-containing protein" evidence="1">
    <location>
        <begin position="25"/>
        <end position="140"/>
    </location>
</feature>
<dbReference type="SUPFAM" id="SSF51182">
    <property type="entry name" value="RmlC-like cupins"/>
    <property type="match status" value="1"/>
</dbReference>
<dbReference type="Gene3D" id="2.60.120.10">
    <property type="entry name" value="Jelly Rolls"/>
    <property type="match status" value="1"/>
</dbReference>
<dbReference type="AlphaFoldDB" id="G3A9W2"/>
<dbReference type="RefSeq" id="WP_197333807.1">
    <property type="nucleotide sequence ID" value="NZ_CP115945.1"/>
</dbReference>
<sequence length="140" mass="15053">MNRVNRRSALAFVLTSAAASPAFLLPTAAAAERYRVDEGTQLAPGVRRVELSKRPSEIPAYATVSMVDLVFQPKSKFANPAMASDMVCHCLEGELAIDKGPGMQFVAKPGDVWTCKKGMPETTENRGSTVAIMRIALLLA</sequence>
<reference evidence="2" key="2">
    <citation type="submission" date="2011-04" db="EMBL/GenBank/DDBJ databases">
        <authorList>
            <person name="Genoscope - CEA"/>
        </authorList>
    </citation>
    <scope>NUCLEOTIDE SEQUENCE</scope>
    <source>
        <strain evidence="2">R24</strain>
    </source>
</reference>
<dbReference type="PROSITE" id="PS51318">
    <property type="entry name" value="TAT"/>
    <property type="match status" value="1"/>
</dbReference>
<reference evidence="2" key="1">
    <citation type="journal article" date="2011" name="PLoS ONE">
        <title>Ralstonia syzygii, the Blood Disease Bacterium and some Asian R. solanacearum strains form a single genomic species despite divergent lifestyles.</title>
        <authorList>
            <person name="Remenant B."/>
            <person name="de Cambiaire J.C."/>
            <person name="Cellier G."/>
            <person name="Jacobs J.M."/>
            <person name="Mangenot S."/>
            <person name="Barbe V."/>
            <person name="Lajus A."/>
            <person name="Vallenet D."/>
            <person name="Medigue C."/>
            <person name="Fegan M."/>
            <person name="Allen C."/>
            <person name="Prior P."/>
        </authorList>
    </citation>
    <scope>NUCLEOTIDE SEQUENCE</scope>
    <source>
        <strain evidence="2">R24</strain>
    </source>
</reference>
<keyword evidence="1" id="KW-0732">Signal</keyword>
<name>G3A9W2_9RALS</name>